<dbReference type="OrthoDB" id="3208495at2759"/>
<accession>A0A8H6Y048</accession>
<dbReference type="Proteomes" id="UP000623467">
    <property type="component" value="Unassembled WGS sequence"/>
</dbReference>
<organism evidence="3 4">
    <name type="scientific">Mycena sanguinolenta</name>
    <dbReference type="NCBI Taxonomy" id="230812"/>
    <lineage>
        <taxon>Eukaryota</taxon>
        <taxon>Fungi</taxon>
        <taxon>Dikarya</taxon>
        <taxon>Basidiomycota</taxon>
        <taxon>Agaricomycotina</taxon>
        <taxon>Agaricomycetes</taxon>
        <taxon>Agaricomycetidae</taxon>
        <taxon>Agaricales</taxon>
        <taxon>Marasmiineae</taxon>
        <taxon>Mycenaceae</taxon>
        <taxon>Mycena</taxon>
    </lineage>
</organism>
<keyword evidence="2" id="KW-0732">Signal</keyword>
<feature type="region of interest" description="Disordered" evidence="1">
    <location>
        <begin position="49"/>
        <end position="122"/>
    </location>
</feature>
<evidence type="ECO:0000313" key="3">
    <source>
        <dbReference type="EMBL" id="KAF7349534.1"/>
    </source>
</evidence>
<feature type="chain" id="PRO_5034138513" evidence="2">
    <location>
        <begin position="21"/>
        <end position="482"/>
    </location>
</feature>
<feature type="signal peptide" evidence="2">
    <location>
        <begin position="1"/>
        <end position="20"/>
    </location>
</feature>
<dbReference type="AlphaFoldDB" id="A0A8H6Y048"/>
<protein>
    <submittedName>
        <fullName evidence="3">Uncharacterized protein</fullName>
    </submittedName>
</protein>
<gene>
    <name evidence="3" type="ORF">MSAN_01743800</name>
</gene>
<comment type="caution">
    <text evidence="3">The sequence shown here is derived from an EMBL/GenBank/DDBJ whole genome shotgun (WGS) entry which is preliminary data.</text>
</comment>
<evidence type="ECO:0000256" key="1">
    <source>
        <dbReference type="SAM" id="MobiDB-lite"/>
    </source>
</evidence>
<evidence type="ECO:0000256" key="2">
    <source>
        <dbReference type="SAM" id="SignalP"/>
    </source>
</evidence>
<proteinExistence type="predicted"/>
<feature type="region of interest" description="Disordered" evidence="1">
    <location>
        <begin position="203"/>
        <end position="222"/>
    </location>
</feature>
<reference evidence="3" key="1">
    <citation type="submission" date="2020-05" db="EMBL/GenBank/DDBJ databases">
        <title>Mycena genomes resolve the evolution of fungal bioluminescence.</title>
        <authorList>
            <person name="Tsai I.J."/>
        </authorList>
    </citation>
    <scope>NUCLEOTIDE SEQUENCE</scope>
    <source>
        <strain evidence="3">160909Yilan</strain>
    </source>
</reference>
<sequence>MKVQALLVLLWLLMEQFTCVAPCSRSFPDSRTLHIHHNGCKIFKAAQHVRDQQASEGPSAFEQMRRKKRRKNEPEPSTSSDPPVEPSDFDIDMPPADAIASPPRPPSPEPEQPPPPQFTAAGRPIRAKRKTWKLLEQLPQPAPPVVSEPAPSVTEDAPPPQPEAVAWVWGGFKTLVNSFGLFREYPAVPTYNPDDSLTLEELSDVPGGPRTNTTTIPANLTPFEPRVAGDESSVPPTAPAHTASESNPYAGLFRNWSVGSLMAWNWTGSTTKSMGEFVKLVELLKDKRFSQDDIEDFDPIRETANLDRFLATSNESQIRDGWKSASVNISVPDGKKYASEADAPVFAVPDLFYRPLVEVIKAAIRDVGDRCFHYTPFKQFWKPSPDSPAQRIYDEIYSSRAMIEAHTALQNQPRQPGCTLERVVLALMWWSDSTHLASFGDASLWPLYLFFGNQSKWLRVKPRSNLCHHVAYFPKATPRLFP</sequence>
<evidence type="ECO:0000313" key="4">
    <source>
        <dbReference type="Proteomes" id="UP000623467"/>
    </source>
</evidence>
<dbReference type="Pfam" id="PF18759">
    <property type="entry name" value="Plavaka"/>
    <property type="match status" value="1"/>
</dbReference>
<keyword evidence="4" id="KW-1185">Reference proteome</keyword>
<feature type="compositionally biased region" description="Pro residues" evidence="1">
    <location>
        <begin position="102"/>
        <end position="117"/>
    </location>
</feature>
<dbReference type="InterPro" id="IPR041078">
    <property type="entry name" value="Plavaka"/>
</dbReference>
<name>A0A8H6Y048_9AGAR</name>
<dbReference type="EMBL" id="JACAZH010000016">
    <property type="protein sequence ID" value="KAF7349534.1"/>
    <property type="molecule type" value="Genomic_DNA"/>
</dbReference>
<feature type="region of interest" description="Disordered" evidence="1">
    <location>
        <begin position="139"/>
        <end position="159"/>
    </location>
</feature>